<evidence type="ECO:0000256" key="2">
    <source>
        <dbReference type="ARBA" id="ARBA00007331"/>
    </source>
</evidence>
<comment type="similarity">
    <text evidence="2">Belongs to the eukaryotic/archaeal RNase P protein component 3 family.</text>
</comment>
<evidence type="ECO:0000313" key="5">
    <source>
        <dbReference type="EMBL" id="KAJ8654520.1"/>
    </source>
</evidence>
<dbReference type="Pfam" id="PF01876">
    <property type="entry name" value="RNase_P_p30"/>
    <property type="match status" value="1"/>
</dbReference>
<keyword evidence="3" id="KW-0819">tRNA processing</keyword>
<keyword evidence="6" id="KW-1185">Reference proteome</keyword>
<sequence length="272" mass="30818">MYFDFNIPYNERTQVENILARIQSSQNATIALSITSNEPLTSNSVQSIEPIATDRFPNIKQLKRVTIQVTDPKQNYQLMTNNIANKNVDILAVRPMTLEATKHACQTYDADIISLDFHAKHVVPNHATAQLAIQRGMFFEVCYAPAFRTAHHRNTFFSNVKRLVEVTRGDNIIFSSDALQALELRSANDMKMFGQLLGMSHTQVEAAVSQNCQRLLLKAETRQSTLNAAIRMDFIVPEPENQSNKRKVDQNESSQPNQKKKKKNKAKNNKAV</sequence>
<dbReference type="GO" id="GO:0008033">
    <property type="term" value="P:tRNA processing"/>
    <property type="evidence" value="ECO:0007669"/>
    <property type="project" value="UniProtKB-KW"/>
</dbReference>
<dbReference type="AlphaFoldDB" id="A0AAD7UWE8"/>
<dbReference type="Proteomes" id="UP001234581">
    <property type="component" value="Unassembled WGS sequence"/>
</dbReference>
<dbReference type="GO" id="GO:0005655">
    <property type="term" value="C:nucleolar ribonuclease P complex"/>
    <property type="evidence" value="ECO:0007669"/>
    <property type="project" value="TreeGrafter"/>
</dbReference>
<dbReference type="RefSeq" id="XP_058339434.1">
    <property type="nucleotide sequence ID" value="XM_058489812.1"/>
</dbReference>
<dbReference type="InterPro" id="IPR016195">
    <property type="entry name" value="Pol/histidinol_Pase-like"/>
</dbReference>
<name>A0AAD7UWE8_9FUNG</name>
<evidence type="ECO:0000256" key="1">
    <source>
        <dbReference type="ARBA" id="ARBA00004123"/>
    </source>
</evidence>
<feature type="compositionally biased region" description="Basic residues" evidence="4">
    <location>
        <begin position="258"/>
        <end position="272"/>
    </location>
</feature>
<organism evidence="5 6">
    <name type="scientific">Lichtheimia ornata</name>
    <dbReference type="NCBI Taxonomy" id="688661"/>
    <lineage>
        <taxon>Eukaryota</taxon>
        <taxon>Fungi</taxon>
        <taxon>Fungi incertae sedis</taxon>
        <taxon>Mucoromycota</taxon>
        <taxon>Mucoromycotina</taxon>
        <taxon>Mucoromycetes</taxon>
        <taxon>Mucorales</taxon>
        <taxon>Lichtheimiaceae</taxon>
        <taxon>Lichtheimia</taxon>
    </lineage>
</organism>
<dbReference type="InterPro" id="IPR002738">
    <property type="entry name" value="RNase_P_p30"/>
</dbReference>
<comment type="caution">
    <text evidence="5">The sequence shown here is derived from an EMBL/GenBank/DDBJ whole genome shotgun (WGS) entry which is preliminary data.</text>
</comment>
<reference evidence="5 6" key="1">
    <citation type="submission" date="2023-03" db="EMBL/GenBank/DDBJ databases">
        <title>Genome sequence of Lichtheimia ornata CBS 291.66.</title>
        <authorList>
            <person name="Mohabir J.T."/>
            <person name="Shea T.P."/>
            <person name="Kurbessoian T."/>
            <person name="Berby B."/>
            <person name="Fontaine J."/>
            <person name="Livny J."/>
            <person name="Gnirke A."/>
            <person name="Stajich J.E."/>
            <person name="Cuomo C.A."/>
        </authorList>
    </citation>
    <scope>NUCLEOTIDE SEQUENCE [LARGE SCALE GENOMIC DNA]</scope>
    <source>
        <strain evidence="5">CBS 291.66</strain>
    </source>
</reference>
<protein>
    <submittedName>
        <fullName evidence="5">Uncharacterized protein</fullName>
    </submittedName>
</protein>
<evidence type="ECO:0000256" key="4">
    <source>
        <dbReference type="SAM" id="MobiDB-lite"/>
    </source>
</evidence>
<comment type="subcellular location">
    <subcellularLocation>
        <location evidence="1">Nucleus</location>
    </subcellularLocation>
</comment>
<evidence type="ECO:0000256" key="3">
    <source>
        <dbReference type="ARBA" id="ARBA00022694"/>
    </source>
</evidence>
<dbReference type="Gene3D" id="3.20.20.140">
    <property type="entry name" value="Metal-dependent hydrolases"/>
    <property type="match status" value="1"/>
</dbReference>
<dbReference type="PANTHER" id="PTHR13031:SF0">
    <property type="entry name" value="RIBONUCLEASE P PROTEIN SUBUNIT P30"/>
    <property type="match status" value="1"/>
</dbReference>
<dbReference type="PANTHER" id="PTHR13031">
    <property type="entry name" value="RIBONUCLEASE P SUBUNIT P30"/>
    <property type="match status" value="1"/>
</dbReference>
<accession>A0AAD7UWE8</accession>
<evidence type="ECO:0000313" key="6">
    <source>
        <dbReference type="Proteomes" id="UP001234581"/>
    </source>
</evidence>
<dbReference type="GO" id="GO:0003723">
    <property type="term" value="F:RNA binding"/>
    <property type="evidence" value="ECO:0007669"/>
    <property type="project" value="TreeGrafter"/>
</dbReference>
<feature type="region of interest" description="Disordered" evidence="4">
    <location>
        <begin position="237"/>
        <end position="272"/>
    </location>
</feature>
<proteinExistence type="inferred from homology"/>
<dbReference type="GeneID" id="83217231"/>
<dbReference type="EMBL" id="JARTCD010000060">
    <property type="protein sequence ID" value="KAJ8654520.1"/>
    <property type="molecule type" value="Genomic_DNA"/>
</dbReference>
<gene>
    <name evidence="5" type="ORF">O0I10_009826</name>
</gene>
<dbReference type="SUPFAM" id="SSF89550">
    <property type="entry name" value="PHP domain-like"/>
    <property type="match status" value="1"/>
</dbReference>